<dbReference type="Proteomes" id="UP000190973">
    <property type="component" value="Unassembled WGS sequence"/>
</dbReference>
<organism evidence="1 2">
    <name type="scientific">Clostridium beijerinckii</name>
    <name type="common">Clostridium MP</name>
    <dbReference type="NCBI Taxonomy" id="1520"/>
    <lineage>
        <taxon>Bacteria</taxon>
        <taxon>Bacillati</taxon>
        <taxon>Bacillota</taxon>
        <taxon>Clostridia</taxon>
        <taxon>Eubacteriales</taxon>
        <taxon>Clostridiaceae</taxon>
        <taxon>Clostridium</taxon>
    </lineage>
</organism>
<reference evidence="1 2" key="1">
    <citation type="submission" date="2016-05" db="EMBL/GenBank/DDBJ databases">
        <title>Microbial solvent formation.</title>
        <authorList>
            <person name="Poehlein A."/>
            <person name="Montoya Solano J.D."/>
            <person name="Flitsch S."/>
            <person name="Krabben P."/>
            <person name="Duerre P."/>
            <person name="Daniel R."/>
        </authorList>
    </citation>
    <scope>NUCLEOTIDE SEQUENCE [LARGE SCALE GENOMIC DNA]</scope>
    <source>
        <strain evidence="1 2">DSM 53</strain>
    </source>
</reference>
<dbReference type="EMBL" id="LZZI01000026">
    <property type="protein sequence ID" value="OOM62230.1"/>
    <property type="molecule type" value="Genomic_DNA"/>
</dbReference>
<dbReference type="RefSeq" id="WP_077838563.1">
    <property type="nucleotide sequence ID" value="NZ_JABTAE010000001.1"/>
</dbReference>
<sequence>MGYKFTNEILNGYNSKRNKSEATFDYGQGSIKIDDMEIAEFSSIKIHIQPILKENPLRDKGMEDEIAIDYYIRANLNISTTYSRYEMIDINSKVDIEISEGISIFECKVQDKNENNISVQIHSVKNIEIG</sequence>
<protein>
    <submittedName>
        <fullName evidence="1">Uncharacterized protein</fullName>
    </submittedName>
</protein>
<evidence type="ECO:0000313" key="2">
    <source>
        <dbReference type="Proteomes" id="UP000190973"/>
    </source>
</evidence>
<proteinExistence type="predicted"/>
<dbReference type="AlphaFoldDB" id="A0A1S8S9L3"/>
<name>A0A1S8S9L3_CLOBE</name>
<comment type="caution">
    <text evidence="1">The sequence shown here is derived from an EMBL/GenBank/DDBJ whole genome shotgun (WGS) entry which is preliminary data.</text>
</comment>
<evidence type="ECO:0000313" key="1">
    <source>
        <dbReference type="EMBL" id="OOM62230.1"/>
    </source>
</evidence>
<gene>
    <name evidence="1" type="ORF">CLBCK_19330</name>
</gene>
<accession>A0A1S8S9L3</accession>